<evidence type="ECO:0008006" key="3">
    <source>
        <dbReference type="Google" id="ProtNLM"/>
    </source>
</evidence>
<dbReference type="RefSeq" id="WP_092853759.1">
    <property type="nucleotide sequence ID" value="NZ_FMAH01000034.1"/>
</dbReference>
<dbReference type="AlphaFoldDB" id="A0A1C3WNV2"/>
<reference evidence="2" key="1">
    <citation type="submission" date="2016-08" db="EMBL/GenBank/DDBJ databases">
        <authorList>
            <person name="Varghese N."/>
            <person name="Submissions Spin"/>
        </authorList>
    </citation>
    <scope>NUCLEOTIDE SEQUENCE [LARGE SCALE GENOMIC DNA]</scope>
    <source>
        <strain evidence="2">HAMBI 2971</strain>
    </source>
</reference>
<evidence type="ECO:0000313" key="1">
    <source>
        <dbReference type="EMBL" id="SCB41640.1"/>
    </source>
</evidence>
<dbReference type="OrthoDB" id="5379188at2"/>
<gene>
    <name evidence="1" type="ORF">GA0061102_103473</name>
</gene>
<evidence type="ECO:0000313" key="2">
    <source>
        <dbReference type="Proteomes" id="UP000199435"/>
    </source>
</evidence>
<name>A0A1C3WNV2_9HYPH</name>
<accession>A0A1C3WNV2</accession>
<dbReference type="Proteomes" id="UP000199435">
    <property type="component" value="Unassembled WGS sequence"/>
</dbReference>
<dbReference type="EMBL" id="FMAH01000034">
    <property type="protein sequence ID" value="SCB41640.1"/>
    <property type="molecule type" value="Genomic_DNA"/>
</dbReference>
<organism evidence="1 2">
    <name type="scientific">Rhizobium miluonense</name>
    <dbReference type="NCBI Taxonomy" id="411945"/>
    <lineage>
        <taxon>Bacteria</taxon>
        <taxon>Pseudomonadati</taxon>
        <taxon>Pseudomonadota</taxon>
        <taxon>Alphaproteobacteria</taxon>
        <taxon>Hyphomicrobiales</taxon>
        <taxon>Rhizobiaceae</taxon>
        <taxon>Rhizobium/Agrobacterium group</taxon>
        <taxon>Rhizobium</taxon>
    </lineage>
</organism>
<dbReference type="STRING" id="411945.GA0061102_103473"/>
<sequence length="276" mass="31340">MDTARYRAEMSDEERAAITNAIWLCRDCHGLIDKDPLRFPSELLILWKEAHEKKLVDQIGKPGDVIRKFAADRELKSLGDLPLYAEQLIREKPDHWEYMLTAELLDFHLAPVLRKARDLSQGLIVKPSAPLPRDEIFTWLHRKVIELSEAPNTFLALIEEIKVSWGPPGLPGEAANINHVCQLFAQAADYLVTIAEEIRFTYLPEGFEGLARALVEGALFPLKRMPELAAFIRSIFSQDAPSGAHHFELVLELPEGWAGRVAREMQVAKNAFLRDR</sequence>
<proteinExistence type="predicted"/>
<protein>
    <recommendedName>
        <fullName evidence="3">HNH endonuclease</fullName>
    </recommendedName>
</protein>
<keyword evidence="2" id="KW-1185">Reference proteome</keyword>